<feature type="region of interest" description="Disordered" evidence="1">
    <location>
        <begin position="1"/>
        <end position="37"/>
    </location>
</feature>
<name>A0ABQ9HMF2_9NEOP</name>
<gene>
    <name evidence="3" type="ORF">PR048_011710</name>
</gene>
<feature type="transmembrane region" description="Helical" evidence="2">
    <location>
        <begin position="219"/>
        <end position="237"/>
    </location>
</feature>
<dbReference type="EMBL" id="JARBHB010000004">
    <property type="protein sequence ID" value="KAJ8885512.1"/>
    <property type="molecule type" value="Genomic_DNA"/>
</dbReference>
<protein>
    <submittedName>
        <fullName evidence="3">Uncharacterized protein</fullName>
    </submittedName>
</protein>
<feature type="compositionally biased region" description="Polar residues" evidence="1">
    <location>
        <begin position="28"/>
        <end position="37"/>
    </location>
</feature>
<keyword evidence="2" id="KW-0812">Transmembrane</keyword>
<keyword evidence="4" id="KW-1185">Reference proteome</keyword>
<evidence type="ECO:0000256" key="2">
    <source>
        <dbReference type="SAM" id="Phobius"/>
    </source>
</evidence>
<organism evidence="3 4">
    <name type="scientific">Dryococelus australis</name>
    <dbReference type="NCBI Taxonomy" id="614101"/>
    <lineage>
        <taxon>Eukaryota</taxon>
        <taxon>Metazoa</taxon>
        <taxon>Ecdysozoa</taxon>
        <taxon>Arthropoda</taxon>
        <taxon>Hexapoda</taxon>
        <taxon>Insecta</taxon>
        <taxon>Pterygota</taxon>
        <taxon>Neoptera</taxon>
        <taxon>Polyneoptera</taxon>
        <taxon>Phasmatodea</taxon>
        <taxon>Verophasmatodea</taxon>
        <taxon>Anareolatae</taxon>
        <taxon>Phasmatidae</taxon>
        <taxon>Eurycanthinae</taxon>
        <taxon>Dryococelus</taxon>
    </lineage>
</organism>
<sequence length="369" mass="42295">MENVPERRKGRWGPRTSSLPMSKGPATPNLQNGQKQWIPQKPRKGLGLRGISPRKPAVPAVLSGTIPMCENMKVNTLGIESGSLWWEGNCLTTTPPLSLMSMQWTYEPVDVNTKRKPHDSVYFDGYVERYTINGFCNKKTVTTGEDLSFVTPLASVSKDFLETLQKQRCYSGNTFSQSCNIHCHERIHCLFSPTHKAFHCHNNDSVYANKNSLTHTSHLTVISVILCLFLVITFIAIRTSEKVLFVDHREANASIAERQLRLVDGRIQCNRFIVLVCYLAANDGIKRHQRSWWSTLQLIWRPMAKAVLPICQECEGKVGDKEEKKGEEEIVVLMWRWMWRWLWSVWSDFGGNCEAIAERVELIVERLWS</sequence>
<keyword evidence="2" id="KW-1133">Transmembrane helix</keyword>
<evidence type="ECO:0000313" key="3">
    <source>
        <dbReference type="EMBL" id="KAJ8885512.1"/>
    </source>
</evidence>
<keyword evidence="2" id="KW-0472">Membrane</keyword>
<evidence type="ECO:0000313" key="4">
    <source>
        <dbReference type="Proteomes" id="UP001159363"/>
    </source>
</evidence>
<accession>A0ABQ9HMF2</accession>
<proteinExistence type="predicted"/>
<dbReference type="Proteomes" id="UP001159363">
    <property type="component" value="Chromosome X"/>
</dbReference>
<evidence type="ECO:0000256" key="1">
    <source>
        <dbReference type="SAM" id="MobiDB-lite"/>
    </source>
</evidence>
<comment type="caution">
    <text evidence="3">The sequence shown here is derived from an EMBL/GenBank/DDBJ whole genome shotgun (WGS) entry which is preliminary data.</text>
</comment>
<reference evidence="3 4" key="1">
    <citation type="submission" date="2023-02" db="EMBL/GenBank/DDBJ databases">
        <title>LHISI_Scaffold_Assembly.</title>
        <authorList>
            <person name="Stuart O.P."/>
            <person name="Cleave R."/>
            <person name="Magrath M.J.L."/>
            <person name="Mikheyev A.S."/>
        </authorList>
    </citation>
    <scope>NUCLEOTIDE SEQUENCE [LARGE SCALE GENOMIC DNA]</scope>
    <source>
        <strain evidence="3">Daus_M_001</strain>
        <tissue evidence="3">Leg muscle</tissue>
    </source>
</reference>